<dbReference type="PROSITE" id="PS01081">
    <property type="entry name" value="HTH_TETR_1"/>
    <property type="match status" value="1"/>
</dbReference>
<evidence type="ECO:0000259" key="3">
    <source>
        <dbReference type="PROSITE" id="PS50977"/>
    </source>
</evidence>
<comment type="caution">
    <text evidence="4">The sequence shown here is derived from an EMBL/GenBank/DDBJ whole genome shotgun (WGS) entry which is preliminary data.</text>
</comment>
<keyword evidence="1 2" id="KW-0238">DNA-binding</keyword>
<dbReference type="Pfam" id="PF00440">
    <property type="entry name" value="TetR_N"/>
    <property type="match status" value="1"/>
</dbReference>
<organism evidence="4 5">
    <name type="scientific">Youngiibacter multivorans</name>
    <dbReference type="NCBI Taxonomy" id="937251"/>
    <lineage>
        <taxon>Bacteria</taxon>
        <taxon>Bacillati</taxon>
        <taxon>Bacillota</taxon>
        <taxon>Clostridia</taxon>
        <taxon>Eubacteriales</taxon>
        <taxon>Clostridiaceae</taxon>
        <taxon>Youngiibacter</taxon>
    </lineage>
</organism>
<evidence type="ECO:0000256" key="1">
    <source>
        <dbReference type="ARBA" id="ARBA00023125"/>
    </source>
</evidence>
<accession>A0ABS4G7P7</accession>
<name>A0ABS4G7P7_9CLOT</name>
<dbReference type="InterPro" id="IPR001647">
    <property type="entry name" value="HTH_TetR"/>
</dbReference>
<dbReference type="Pfam" id="PF14278">
    <property type="entry name" value="TetR_C_8"/>
    <property type="match status" value="1"/>
</dbReference>
<protein>
    <submittedName>
        <fullName evidence="4">AcrR family transcriptional regulator</fullName>
    </submittedName>
</protein>
<evidence type="ECO:0000313" key="4">
    <source>
        <dbReference type="EMBL" id="MBP1920590.1"/>
    </source>
</evidence>
<sequence length="188" mass="21688">MKKECTEPAKLVYEAMSKLLQTKSIESLTVNDIISTSGVSRATFYRHFMDKYDVMTSYYKSILESTLFTYNEGVPWKAAVCSIYGVIKDNPKFFQNAFRCQDANSLKCYIFRMSREFHLDILKRNGLDISDWRVVTAIESHIYGDLEITDRWIMGGMKEPVEELVDVFTMGIPAAFVKYFRGAESETL</sequence>
<dbReference type="Gene3D" id="1.10.357.10">
    <property type="entry name" value="Tetracycline Repressor, domain 2"/>
    <property type="match status" value="1"/>
</dbReference>
<dbReference type="RefSeq" id="WP_209460757.1">
    <property type="nucleotide sequence ID" value="NZ_JAGGKC010000033.1"/>
</dbReference>
<dbReference type="PANTHER" id="PTHR43479:SF11">
    <property type="entry name" value="ACREF_ENVCD OPERON REPRESSOR-RELATED"/>
    <property type="match status" value="1"/>
</dbReference>
<dbReference type="PROSITE" id="PS50977">
    <property type="entry name" value="HTH_TETR_2"/>
    <property type="match status" value="1"/>
</dbReference>
<keyword evidence="5" id="KW-1185">Reference proteome</keyword>
<proteinExistence type="predicted"/>
<evidence type="ECO:0000313" key="5">
    <source>
        <dbReference type="Proteomes" id="UP001519271"/>
    </source>
</evidence>
<dbReference type="EMBL" id="JAGGKC010000033">
    <property type="protein sequence ID" value="MBP1920590.1"/>
    <property type="molecule type" value="Genomic_DNA"/>
</dbReference>
<gene>
    <name evidence="4" type="ORF">J2Z34_003105</name>
</gene>
<evidence type="ECO:0000256" key="2">
    <source>
        <dbReference type="PROSITE-ProRule" id="PRU00335"/>
    </source>
</evidence>
<dbReference type="SUPFAM" id="SSF46689">
    <property type="entry name" value="Homeodomain-like"/>
    <property type="match status" value="1"/>
</dbReference>
<dbReference type="PANTHER" id="PTHR43479">
    <property type="entry name" value="ACREF/ENVCD OPERON REPRESSOR-RELATED"/>
    <property type="match status" value="1"/>
</dbReference>
<feature type="DNA-binding region" description="H-T-H motif" evidence="2">
    <location>
        <begin position="29"/>
        <end position="48"/>
    </location>
</feature>
<dbReference type="Proteomes" id="UP001519271">
    <property type="component" value="Unassembled WGS sequence"/>
</dbReference>
<dbReference type="InterPro" id="IPR023772">
    <property type="entry name" value="DNA-bd_HTH_TetR-type_CS"/>
</dbReference>
<feature type="domain" description="HTH tetR-type" evidence="3">
    <location>
        <begin position="6"/>
        <end position="66"/>
    </location>
</feature>
<dbReference type="InterPro" id="IPR009057">
    <property type="entry name" value="Homeodomain-like_sf"/>
</dbReference>
<dbReference type="InterPro" id="IPR050624">
    <property type="entry name" value="HTH-type_Tx_Regulator"/>
</dbReference>
<reference evidence="4 5" key="1">
    <citation type="submission" date="2021-03" db="EMBL/GenBank/DDBJ databases">
        <title>Genomic Encyclopedia of Type Strains, Phase IV (KMG-IV): sequencing the most valuable type-strain genomes for metagenomic binning, comparative biology and taxonomic classification.</title>
        <authorList>
            <person name="Goeker M."/>
        </authorList>
    </citation>
    <scope>NUCLEOTIDE SEQUENCE [LARGE SCALE GENOMIC DNA]</scope>
    <source>
        <strain evidence="4 5">DSM 6139</strain>
    </source>
</reference>
<dbReference type="InterPro" id="IPR039532">
    <property type="entry name" value="TetR_C_Firmicutes"/>
</dbReference>